<evidence type="ECO:0000256" key="10">
    <source>
        <dbReference type="SAM" id="MobiDB-lite"/>
    </source>
</evidence>
<dbReference type="RefSeq" id="WP_144234763.1">
    <property type="nucleotide sequence ID" value="NZ_QMIF01000003.1"/>
</dbReference>
<dbReference type="SUPFAM" id="SSF52402">
    <property type="entry name" value="Adenine nucleotide alpha hydrolases-like"/>
    <property type="match status" value="1"/>
</dbReference>
<keyword evidence="6 7" id="KW-0520">NAD</keyword>
<comment type="similarity">
    <text evidence="9">Belongs to the NAD synthetase family.</text>
</comment>
<gene>
    <name evidence="7" type="primary">nadE</name>
    <name evidence="12" type="ORF">DQK91_07365</name>
</gene>
<feature type="active site" description="For glutaminase activity" evidence="7">
    <location>
        <position position="113"/>
    </location>
</feature>
<dbReference type="InterPro" id="IPR022310">
    <property type="entry name" value="NAD/GMP_synthase"/>
</dbReference>
<organism evidence="12 13">
    <name type="scientific">Oceanidesulfovibrio marinus</name>
    <dbReference type="NCBI Taxonomy" id="370038"/>
    <lineage>
        <taxon>Bacteria</taxon>
        <taxon>Pseudomonadati</taxon>
        <taxon>Thermodesulfobacteriota</taxon>
        <taxon>Desulfovibrionia</taxon>
        <taxon>Desulfovibrionales</taxon>
        <taxon>Desulfovibrionaceae</taxon>
        <taxon>Oceanidesulfovibrio</taxon>
    </lineage>
</organism>
<dbReference type="GO" id="GO:0005524">
    <property type="term" value="F:ATP binding"/>
    <property type="evidence" value="ECO:0007669"/>
    <property type="project" value="UniProtKB-UniRule"/>
</dbReference>
<dbReference type="CDD" id="cd07570">
    <property type="entry name" value="GAT_Gln-NAD-synth"/>
    <property type="match status" value="1"/>
</dbReference>
<sequence length="551" mass="60097">MKIALLQMDLVVGDLAGNRQKITNRVLEAADNGADLCVTSELAICGYPPRDLLLQEGFVERCLETVQSLAAELAGAPPVLVGCPSVREAHTGKPLSNSAALCRGGTIEAMFHKSLLPTYDVFDERRYFESSPQADRFQCNGRTVGVTICEDIWNDPDFWPHPLYAEDPIKAFEAKSADYLVNLSASPFSIGKQVFRQKMVACLARKYDTPIIFSNQVGGNDDLVFDGRSFAVAADGGLLARAPGFREAILYVDPDAAASPDIPEADMCREAEVWEALRLGLVDYTAKCGFSSVLLGLSGGIDSSVTAAVAVDALGPENVFGVLMPSPYTSRASIEDAELLAESLGIETAILPIEPLMQAFDSSLTPALGKEKGKLTRENIQARIRGNLLMAVSNERRAMLMSTGNKSELSVGYCTIYGDMNGGLNVLSDVPKTLVFSLARWLNQTRGKEVIPERVITKPPSAELSPNQKDQDSLPPYDQLDRILERYVELRQSVETIASHGKEEGYDLETVERVARLVKIAEFKRRQAAPGIKITDRAFGTGWRMPLAAKW</sequence>
<dbReference type="GO" id="GO:0008795">
    <property type="term" value="F:NAD+ synthase activity"/>
    <property type="evidence" value="ECO:0007669"/>
    <property type="project" value="UniProtKB-UniRule"/>
</dbReference>
<feature type="binding site" evidence="7">
    <location>
        <begin position="296"/>
        <end position="303"/>
    </location>
    <ligand>
        <name>ATP</name>
        <dbReference type="ChEBI" id="CHEBI:30616"/>
    </ligand>
</feature>
<evidence type="ECO:0000256" key="7">
    <source>
        <dbReference type="HAMAP-Rule" id="MF_02090"/>
    </source>
</evidence>
<name>A0A6P1ZIT3_9BACT</name>
<dbReference type="PANTHER" id="PTHR23090:SF9">
    <property type="entry name" value="GLUTAMINE-DEPENDENT NAD(+) SYNTHETASE"/>
    <property type="match status" value="1"/>
</dbReference>
<dbReference type="GO" id="GO:0003952">
    <property type="term" value="F:NAD+ synthase (glutamine-hydrolyzing) activity"/>
    <property type="evidence" value="ECO:0007669"/>
    <property type="project" value="UniProtKB-UniRule"/>
</dbReference>
<evidence type="ECO:0000313" key="13">
    <source>
        <dbReference type="Proteomes" id="UP000434052"/>
    </source>
</evidence>
<comment type="function">
    <text evidence="7">Catalyzes the ATP-dependent amidation of deamido-NAD to form NAD. Uses L-glutamine as a nitrogen source.</text>
</comment>
<comment type="similarity">
    <text evidence="2 7 8">In the C-terminal section; belongs to the NAD synthetase family.</text>
</comment>
<dbReference type="HAMAP" id="MF_02090">
    <property type="entry name" value="NadE_glutamine_dep"/>
    <property type="match status" value="1"/>
</dbReference>
<evidence type="ECO:0000256" key="6">
    <source>
        <dbReference type="ARBA" id="ARBA00023027"/>
    </source>
</evidence>
<dbReference type="Proteomes" id="UP000434052">
    <property type="component" value="Unassembled WGS sequence"/>
</dbReference>
<dbReference type="PIRSF" id="PIRSF006630">
    <property type="entry name" value="NADS_GAT"/>
    <property type="match status" value="1"/>
</dbReference>
<keyword evidence="3 7" id="KW-0436">Ligase</keyword>
<feature type="binding site" evidence="7">
    <location>
        <position position="408"/>
    </location>
    <ligand>
        <name>deamido-NAD(+)</name>
        <dbReference type="ChEBI" id="CHEBI:58437"/>
        <note>ligand shared between two neighboring subunits</note>
    </ligand>
</feature>
<feature type="binding site" evidence="7">
    <location>
        <position position="403"/>
    </location>
    <ligand>
        <name>ATP</name>
        <dbReference type="ChEBI" id="CHEBI:30616"/>
    </ligand>
</feature>
<keyword evidence="5 7" id="KW-0067">ATP-binding</keyword>
<dbReference type="GO" id="GO:0004359">
    <property type="term" value="F:glutaminase activity"/>
    <property type="evidence" value="ECO:0007669"/>
    <property type="project" value="InterPro"/>
</dbReference>
<feature type="active site" description="Proton acceptor; for glutaminase activity" evidence="7">
    <location>
        <position position="41"/>
    </location>
</feature>
<dbReference type="Pfam" id="PF00795">
    <property type="entry name" value="CN_hydrolase"/>
    <property type="match status" value="1"/>
</dbReference>
<dbReference type="EMBL" id="QMIF01000003">
    <property type="protein sequence ID" value="TVM35203.1"/>
    <property type="molecule type" value="Genomic_DNA"/>
</dbReference>
<feature type="binding site" evidence="7">
    <location>
        <position position="379"/>
    </location>
    <ligand>
        <name>deamido-NAD(+)</name>
        <dbReference type="ChEBI" id="CHEBI:58437"/>
        <note>ligand shared between two neighboring subunits</note>
    </ligand>
</feature>
<dbReference type="InterPro" id="IPR014445">
    <property type="entry name" value="Gln-dep_NAD_synthase"/>
</dbReference>
<evidence type="ECO:0000256" key="9">
    <source>
        <dbReference type="RuleBase" id="RU003811"/>
    </source>
</evidence>
<evidence type="ECO:0000259" key="11">
    <source>
        <dbReference type="PROSITE" id="PS50263"/>
    </source>
</evidence>
<comment type="caution">
    <text evidence="7">Lacks conserved residue(s) required for the propagation of feature annotation.</text>
</comment>
<feature type="binding site" evidence="7">
    <location>
        <position position="186"/>
    </location>
    <ligand>
        <name>L-glutamine</name>
        <dbReference type="ChEBI" id="CHEBI:58359"/>
    </ligand>
</feature>
<dbReference type="EC" id="6.3.5.1" evidence="7 8"/>
<dbReference type="InterPro" id="IPR036526">
    <property type="entry name" value="C-N_Hydrolase_sf"/>
</dbReference>
<dbReference type="GO" id="GO:0009435">
    <property type="term" value="P:NAD+ biosynthetic process"/>
    <property type="evidence" value="ECO:0007669"/>
    <property type="project" value="UniProtKB-UniRule"/>
</dbReference>
<dbReference type="UniPathway" id="UPA00253">
    <property type="reaction ID" value="UER00334"/>
</dbReference>
<proteinExistence type="inferred from homology"/>
<comment type="pathway">
    <text evidence="1 7 8">Cofactor biosynthesis; NAD(+) biosynthesis; NAD(+) from deamido-NAD(+) (L-Gln route): step 1/1.</text>
</comment>
<dbReference type="InterPro" id="IPR003694">
    <property type="entry name" value="NAD_synthase"/>
</dbReference>
<dbReference type="InterPro" id="IPR003010">
    <property type="entry name" value="C-N_Hydrolase"/>
</dbReference>
<dbReference type="InterPro" id="IPR014729">
    <property type="entry name" value="Rossmann-like_a/b/a_fold"/>
</dbReference>
<dbReference type="NCBIfam" id="NF010588">
    <property type="entry name" value="PRK13981.1"/>
    <property type="match status" value="1"/>
</dbReference>
<feature type="region of interest" description="Disordered" evidence="10">
    <location>
        <begin position="456"/>
        <end position="475"/>
    </location>
</feature>
<evidence type="ECO:0000256" key="8">
    <source>
        <dbReference type="PIRNR" id="PIRNR006630"/>
    </source>
</evidence>
<evidence type="ECO:0000256" key="1">
    <source>
        <dbReference type="ARBA" id="ARBA00005188"/>
    </source>
</evidence>
<feature type="domain" description="CN hydrolase" evidence="11">
    <location>
        <begin position="1"/>
        <end position="256"/>
    </location>
</feature>
<comment type="caution">
    <text evidence="12">The sequence shown here is derived from an EMBL/GenBank/DDBJ whole genome shotgun (WGS) entry which is preliminary data.</text>
</comment>
<feature type="active site" description="Nucleophile; for glutaminase activity" evidence="7">
    <location>
        <position position="149"/>
    </location>
</feature>
<evidence type="ECO:0000313" key="12">
    <source>
        <dbReference type="EMBL" id="TVM35203.1"/>
    </source>
</evidence>
<accession>A0A6P1ZIT3</accession>
<evidence type="ECO:0000256" key="3">
    <source>
        <dbReference type="ARBA" id="ARBA00022598"/>
    </source>
</evidence>
<feature type="binding site" evidence="7">
    <location>
        <position position="524"/>
    </location>
    <ligand>
        <name>deamido-NAD(+)</name>
        <dbReference type="ChEBI" id="CHEBI:58437"/>
        <note>ligand shared between two neighboring subunits</note>
    </ligand>
</feature>
<comment type="catalytic activity">
    <reaction evidence="7 8">
        <text>deamido-NAD(+) + L-glutamine + ATP + H2O = L-glutamate + AMP + diphosphate + NAD(+) + H(+)</text>
        <dbReference type="Rhea" id="RHEA:24384"/>
        <dbReference type="ChEBI" id="CHEBI:15377"/>
        <dbReference type="ChEBI" id="CHEBI:15378"/>
        <dbReference type="ChEBI" id="CHEBI:29985"/>
        <dbReference type="ChEBI" id="CHEBI:30616"/>
        <dbReference type="ChEBI" id="CHEBI:33019"/>
        <dbReference type="ChEBI" id="CHEBI:57540"/>
        <dbReference type="ChEBI" id="CHEBI:58359"/>
        <dbReference type="ChEBI" id="CHEBI:58437"/>
        <dbReference type="ChEBI" id="CHEBI:456215"/>
        <dbReference type="EC" id="6.3.5.1"/>
    </reaction>
</comment>
<dbReference type="OrthoDB" id="9799210at2"/>
<keyword evidence="4 7" id="KW-0547">Nucleotide-binding</keyword>
<feature type="binding site" evidence="7">
    <location>
        <position position="192"/>
    </location>
    <ligand>
        <name>L-glutamine</name>
        <dbReference type="ChEBI" id="CHEBI:58359"/>
    </ligand>
</feature>
<dbReference type="SUPFAM" id="SSF56317">
    <property type="entry name" value="Carbon-nitrogen hydrolase"/>
    <property type="match status" value="1"/>
</dbReference>
<dbReference type="FunFam" id="3.40.50.620:FF:000106">
    <property type="entry name" value="Glutamine-dependent NAD(+) synthetase"/>
    <property type="match status" value="1"/>
</dbReference>
<dbReference type="Gene3D" id="3.40.50.620">
    <property type="entry name" value="HUPs"/>
    <property type="match status" value="1"/>
</dbReference>
<evidence type="ECO:0000256" key="2">
    <source>
        <dbReference type="ARBA" id="ARBA00007145"/>
    </source>
</evidence>
<feature type="binding site" evidence="7">
    <location>
        <position position="119"/>
    </location>
    <ligand>
        <name>L-glutamine</name>
        <dbReference type="ChEBI" id="CHEBI:58359"/>
    </ligand>
</feature>
<dbReference type="GO" id="GO:0005737">
    <property type="term" value="C:cytoplasm"/>
    <property type="evidence" value="ECO:0007669"/>
    <property type="project" value="InterPro"/>
</dbReference>
<evidence type="ECO:0000256" key="4">
    <source>
        <dbReference type="ARBA" id="ARBA00022741"/>
    </source>
</evidence>
<protein>
    <recommendedName>
        <fullName evidence="7 8">Glutamine-dependent NAD(+) synthetase</fullName>
        <ecNumber evidence="7 8">6.3.5.1</ecNumber>
    </recommendedName>
    <alternativeName>
        <fullName evidence="7 8">NAD(+) synthase [glutamine-hydrolyzing]</fullName>
    </alternativeName>
</protein>
<evidence type="ECO:0000256" key="5">
    <source>
        <dbReference type="ARBA" id="ARBA00022840"/>
    </source>
</evidence>
<dbReference type="Pfam" id="PF02540">
    <property type="entry name" value="NAD_synthase"/>
    <property type="match status" value="1"/>
</dbReference>
<dbReference type="AlphaFoldDB" id="A0A6P1ZIT3"/>
<dbReference type="NCBIfam" id="TIGR00552">
    <property type="entry name" value="nadE"/>
    <property type="match status" value="1"/>
</dbReference>
<dbReference type="PANTHER" id="PTHR23090">
    <property type="entry name" value="NH 3 /GLUTAMINE-DEPENDENT NAD + SYNTHETASE"/>
    <property type="match status" value="1"/>
</dbReference>
<dbReference type="Gene3D" id="3.60.110.10">
    <property type="entry name" value="Carbon-nitrogen hydrolase"/>
    <property type="match status" value="1"/>
</dbReference>
<reference evidence="12 13" key="1">
    <citation type="submission" date="2018-06" db="EMBL/GenBank/DDBJ databases">
        <title>Complete genome of Desulfovibrio marinus P48SEP.</title>
        <authorList>
            <person name="Crispim J.S."/>
            <person name="Vidigal P.M.P."/>
            <person name="Silva L.C.F."/>
            <person name="Araujo L.C."/>
            <person name="Laguardia C.N."/>
            <person name="Dias R.S."/>
            <person name="Sousa M.P."/>
            <person name="Paula S.O."/>
            <person name="Silva C."/>
        </authorList>
    </citation>
    <scope>NUCLEOTIDE SEQUENCE [LARGE SCALE GENOMIC DNA]</scope>
    <source>
        <strain evidence="12 13">P48SEP</strain>
    </source>
</reference>
<dbReference type="CDD" id="cd00553">
    <property type="entry name" value="NAD_synthase"/>
    <property type="match status" value="1"/>
</dbReference>
<dbReference type="PROSITE" id="PS50263">
    <property type="entry name" value="CN_HYDROLASE"/>
    <property type="match status" value="1"/>
</dbReference>